<sequence>MPNAIAELKVTNSQLASELQRRWKYLQSVNAYHIHRIQQIQYLPGYSGPVQAGVHVGRATEPSHFSLAGHDDERDNDPVDIDADDSMAQQMIALEGFLGSLDHHISDGIVS</sequence>
<gene>
    <name evidence="1" type="ORF">BJ138DRAFT_1107334</name>
</gene>
<evidence type="ECO:0000313" key="2">
    <source>
        <dbReference type="Proteomes" id="UP000790377"/>
    </source>
</evidence>
<reference evidence="1" key="1">
    <citation type="journal article" date="2021" name="New Phytol.">
        <title>Evolutionary innovations through gain and loss of genes in the ectomycorrhizal Boletales.</title>
        <authorList>
            <person name="Wu G."/>
            <person name="Miyauchi S."/>
            <person name="Morin E."/>
            <person name="Kuo A."/>
            <person name="Drula E."/>
            <person name="Varga T."/>
            <person name="Kohler A."/>
            <person name="Feng B."/>
            <person name="Cao Y."/>
            <person name="Lipzen A."/>
            <person name="Daum C."/>
            <person name="Hundley H."/>
            <person name="Pangilinan J."/>
            <person name="Johnson J."/>
            <person name="Barry K."/>
            <person name="LaButti K."/>
            <person name="Ng V."/>
            <person name="Ahrendt S."/>
            <person name="Min B."/>
            <person name="Choi I.G."/>
            <person name="Park H."/>
            <person name="Plett J.M."/>
            <person name="Magnuson J."/>
            <person name="Spatafora J.W."/>
            <person name="Nagy L.G."/>
            <person name="Henrissat B."/>
            <person name="Grigoriev I.V."/>
            <person name="Yang Z.L."/>
            <person name="Xu J."/>
            <person name="Martin F.M."/>
        </authorList>
    </citation>
    <scope>NUCLEOTIDE SEQUENCE</scope>
    <source>
        <strain evidence="1">ATCC 28755</strain>
    </source>
</reference>
<keyword evidence="2" id="KW-1185">Reference proteome</keyword>
<organism evidence="1 2">
    <name type="scientific">Hygrophoropsis aurantiaca</name>
    <dbReference type="NCBI Taxonomy" id="72124"/>
    <lineage>
        <taxon>Eukaryota</taxon>
        <taxon>Fungi</taxon>
        <taxon>Dikarya</taxon>
        <taxon>Basidiomycota</taxon>
        <taxon>Agaricomycotina</taxon>
        <taxon>Agaricomycetes</taxon>
        <taxon>Agaricomycetidae</taxon>
        <taxon>Boletales</taxon>
        <taxon>Coniophorineae</taxon>
        <taxon>Hygrophoropsidaceae</taxon>
        <taxon>Hygrophoropsis</taxon>
    </lineage>
</organism>
<comment type="caution">
    <text evidence="1">The sequence shown here is derived from an EMBL/GenBank/DDBJ whole genome shotgun (WGS) entry which is preliminary data.</text>
</comment>
<name>A0ACB7ZRY5_9AGAM</name>
<proteinExistence type="predicted"/>
<protein>
    <submittedName>
        <fullName evidence="1">Uncharacterized protein</fullName>
    </submittedName>
</protein>
<dbReference type="Proteomes" id="UP000790377">
    <property type="component" value="Unassembled WGS sequence"/>
</dbReference>
<accession>A0ACB7ZRY5</accession>
<dbReference type="EMBL" id="MU268729">
    <property type="protein sequence ID" value="KAH7903845.1"/>
    <property type="molecule type" value="Genomic_DNA"/>
</dbReference>
<evidence type="ECO:0000313" key="1">
    <source>
        <dbReference type="EMBL" id="KAH7903845.1"/>
    </source>
</evidence>